<dbReference type="Proteomes" id="UP000278886">
    <property type="component" value="Chromosome"/>
</dbReference>
<keyword evidence="3" id="KW-1185">Reference proteome</keyword>
<evidence type="ECO:0000313" key="3">
    <source>
        <dbReference type="Proteomes" id="UP000278886"/>
    </source>
</evidence>
<proteinExistence type="predicted"/>
<gene>
    <name evidence="2" type="ORF">D7I47_12060</name>
</gene>
<dbReference type="EMBL" id="CP032630">
    <property type="protein sequence ID" value="AYF98915.1"/>
    <property type="molecule type" value="Genomic_DNA"/>
</dbReference>
<evidence type="ECO:0000259" key="1">
    <source>
        <dbReference type="Pfam" id="PF04230"/>
    </source>
</evidence>
<feature type="domain" description="Polysaccharide pyruvyl transferase" evidence="1">
    <location>
        <begin position="196"/>
        <end position="352"/>
    </location>
</feature>
<dbReference type="Pfam" id="PF04230">
    <property type="entry name" value="PS_pyruv_trans"/>
    <property type="match status" value="1"/>
</dbReference>
<dbReference type="OrthoDB" id="9770347at2"/>
<sequence>MQSSPPGAPIPLSRRLVTGARGLVRGTALRRAAGAIAAASVPARARPNADRHLLVAPPGHGNIGDQALVEAFLEQVPGPVTVITRRAGDITIPEAELDRVVTVALPSLIYGGALGHARDVRAFAGLLRDARSLSIVGADVMDGAYVTGASIARADAARLAARRGVDARILGFSWNAAPHPEALAAVLRAEAGGVRMLLRDPISAERAARDGFAEPRLTADIVFAAREADDLLAEELSARLGDAPFAIVNASGLVGDVEPQLAEYLPIVRALREQGLGVVVLPHVSRPGADDLPICRRLVDVADDAGVVLVEHLATPPQIRGLARRAEITVTGRMHLAIMTLLAGVPAVTVATQGKVEGLMASLGTPELCQEPGPGLGARVVEVVAAALPVDSPIRRSIAHHLPTLVERARANVEGLAAVPAAIG</sequence>
<dbReference type="AlphaFoldDB" id="A0A387BCV0"/>
<dbReference type="PANTHER" id="PTHR36836">
    <property type="entry name" value="COLANIC ACID BIOSYNTHESIS PROTEIN WCAK"/>
    <property type="match status" value="1"/>
</dbReference>
<organism evidence="2 3">
    <name type="scientific">Protaetiibacter intestinalis</name>
    <dbReference type="NCBI Taxonomy" id="2419774"/>
    <lineage>
        <taxon>Bacteria</taxon>
        <taxon>Bacillati</taxon>
        <taxon>Actinomycetota</taxon>
        <taxon>Actinomycetes</taxon>
        <taxon>Micrococcales</taxon>
        <taxon>Microbacteriaceae</taxon>
        <taxon>Protaetiibacter</taxon>
    </lineage>
</organism>
<protein>
    <recommendedName>
        <fullName evidence="1">Polysaccharide pyruvyl transferase domain-containing protein</fullName>
    </recommendedName>
</protein>
<name>A0A387BCV0_9MICO</name>
<reference evidence="3" key="1">
    <citation type="submission" date="2018-09" db="EMBL/GenBank/DDBJ databases">
        <title>Genome sequencing of strain 2DFWR-13.</title>
        <authorList>
            <person name="Heo J."/>
            <person name="Kim S.-J."/>
            <person name="Kwon S.-W."/>
        </authorList>
    </citation>
    <scope>NUCLEOTIDE SEQUENCE [LARGE SCALE GENOMIC DNA]</scope>
    <source>
        <strain evidence="3">2DFWR-13</strain>
    </source>
</reference>
<dbReference type="InterPro" id="IPR007345">
    <property type="entry name" value="Polysacch_pyruvyl_Trfase"/>
</dbReference>
<evidence type="ECO:0000313" key="2">
    <source>
        <dbReference type="EMBL" id="AYF98915.1"/>
    </source>
</evidence>
<dbReference type="KEGG" id="lyd:D7I47_12060"/>
<dbReference type="RefSeq" id="WP_120763284.1">
    <property type="nucleotide sequence ID" value="NZ_CP032630.1"/>
</dbReference>
<accession>A0A387BCV0</accession>
<dbReference type="PANTHER" id="PTHR36836:SF1">
    <property type="entry name" value="COLANIC ACID BIOSYNTHESIS PROTEIN WCAK"/>
    <property type="match status" value="1"/>
</dbReference>